<dbReference type="InterPro" id="IPR043129">
    <property type="entry name" value="ATPase_NBD"/>
</dbReference>
<keyword evidence="1" id="KW-0346">Stress response</keyword>
<gene>
    <name evidence="1" type="ORF">CGI_10006666</name>
</gene>
<dbReference type="HOGENOM" id="CLU_009958_5_0_1"/>
<name>K1RM93_MAGGI</name>
<reference evidence="1" key="1">
    <citation type="journal article" date="2012" name="Nature">
        <title>The oyster genome reveals stress adaptation and complexity of shell formation.</title>
        <authorList>
            <person name="Zhang G."/>
            <person name="Fang X."/>
            <person name="Guo X."/>
            <person name="Li L."/>
            <person name="Luo R."/>
            <person name="Xu F."/>
            <person name="Yang P."/>
            <person name="Zhang L."/>
            <person name="Wang X."/>
            <person name="Qi H."/>
            <person name="Xiong Z."/>
            <person name="Que H."/>
            <person name="Xie Y."/>
            <person name="Holland P.W."/>
            <person name="Paps J."/>
            <person name="Zhu Y."/>
            <person name="Wu F."/>
            <person name="Chen Y."/>
            <person name="Wang J."/>
            <person name="Peng C."/>
            <person name="Meng J."/>
            <person name="Yang L."/>
            <person name="Liu J."/>
            <person name="Wen B."/>
            <person name="Zhang N."/>
            <person name="Huang Z."/>
            <person name="Zhu Q."/>
            <person name="Feng Y."/>
            <person name="Mount A."/>
            <person name="Hedgecock D."/>
            <person name="Xu Z."/>
            <person name="Liu Y."/>
            <person name="Domazet-Loso T."/>
            <person name="Du Y."/>
            <person name="Sun X."/>
            <person name="Zhang S."/>
            <person name="Liu B."/>
            <person name="Cheng P."/>
            <person name="Jiang X."/>
            <person name="Li J."/>
            <person name="Fan D."/>
            <person name="Wang W."/>
            <person name="Fu W."/>
            <person name="Wang T."/>
            <person name="Wang B."/>
            <person name="Zhang J."/>
            <person name="Peng Z."/>
            <person name="Li Y."/>
            <person name="Li N."/>
            <person name="Wang J."/>
            <person name="Chen M."/>
            <person name="He Y."/>
            <person name="Tan F."/>
            <person name="Song X."/>
            <person name="Zheng Q."/>
            <person name="Huang R."/>
            <person name="Yang H."/>
            <person name="Du X."/>
            <person name="Chen L."/>
            <person name="Yang M."/>
            <person name="Gaffney P.M."/>
            <person name="Wang S."/>
            <person name="Luo L."/>
            <person name="She Z."/>
            <person name="Ming Y."/>
            <person name="Huang W."/>
            <person name="Zhang S."/>
            <person name="Huang B."/>
            <person name="Zhang Y."/>
            <person name="Qu T."/>
            <person name="Ni P."/>
            <person name="Miao G."/>
            <person name="Wang J."/>
            <person name="Wang Q."/>
            <person name="Steinberg C.E."/>
            <person name="Wang H."/>
            <person name="Li N."/>
            <person name="Qian L."/>
            <person name="Zhang G."/>
            <person name="Li Y."/>
            <person name="Yang H."/>
            <person name="Liu X."/>
            <person name="Wang J."/>
            <person name="Yin Y."/>
            <person name="Wang J."/>
        </authorList>
    </citation>
    <scope>NUCLEOTIDE SEQUENCE [LARGE SCALE GENOMIC DNA]</scope>
    <source>
        <strain evidence="1">05x7-T-G4-1.051#20</strain>
    </source>
</reference>
<accession>K1RM93</accession>
<dbReference type="EMBL" id="JH817770">
    <property type="protein sequence ID" value="EKC35506.1"/>
    <property type="molecule type" value="Genomic_DNA"/>
</dbReference>
<dbReference type="Gene3D" id="3.90.640.10">
    <property type="entry name" value="Actin, Chain A, domain 4"/>
    <property type="match status" value="1"/>
</dbReference>
<sequence>MLTLALEPEAAALYVKYIPVEKRVDKSKEGVLQVFCPGTKYIIVDAGDGHVKELIKATGGDWGGTRVDQEYMDFIKSIIGKDATKHIEESKPDILFEACREFEDAKRRIKPNSDIRFSVKIPSLIGKEYKQFNGGTSLRSIETFLSKSGKEIGISFTRDKLRLASTDAEYFFKQSITEISNHLTKLFQNKDGKGISTIILVGGYAESPMLIEGIKSNFPEMRTVIPQEASSSILLGALIFGHNPSLIRQRRSKYTYGVCVNKKFNPSEHDEKHKYEENGEYRCGGYFSKLVEVDESFDVEESQFKKRYRIKKCKDEGNLKLYASTSKWPKYVDEEDCFYIGHILSPGHEFVPEEYIYINVFFGDTQIFFLANQPKSEKTALCYLGQ</sequence>
<dbReference type="PANTHER" id="PTHR14187:SF5">
    <property type="entry name" value="HEAT SHOCK 70 KDA PROTEIN 12A"/>
    <property type="match status" value="1"/>
</dbReference>
<dbReference type="InParanoid" id="K1RM93"/>
<proteinExistence type="predicted"/>
<evidence type="ECO:0000313" key="1">
    <source>
        <dbReference type="EMBL" id="EKC35506.1"/>
    </source>
</evidence>
<protein>
    <submittedName>
        <fullName evidence="1">Heat shock 70 kDa protein 12A</fullName>
    </submittedName>
</protein>
<dbReference type="SUPFAM" id="SSF53067">
    <property type="entry name" value="Actin-like ATPase domain"/>
    <property type="match status" value="1"/>
</dbReference>
<dbReference type="Gene3D" id="3.30.420.40">
    <property type="match status" value="2"/>
</dbReference>
<dbReference type="PANTHER" id="PTHR14187">
    <property type="entry name" value="ALPHA KINASE/ELONGATION FACTOR 2 KINASE"/>
    <property type="match status" value="1"/>
</dbReference>
<organism evidence="1">
    <name type="scientific">Magallana gigas</name>
    <name type="common">Pacific oyster</name>
    <name type="synonym">Crassostrea gigas</name>
    <dbReference type="NCBI Taxonomy" id="29159"/>
    <lineage>
        <taxon>Eukaryota</taxon>
        <taxon>Metazoa</taxon>
        <taxon>Spiralia</taxon>
        <taxon>Lophotrochozoa</taxon>
        <taxon>Mollusca</taxon>
        <taxon>Bivalvia</taxon>
        <taxon>Autobranchia</taxon>
        <taxon>Pteriomorphia</taxon>
        <taxon>Ostreida</taxon>
        <taxon>Ostreoidea</taxon>
        <taxon>Ostreidae</taxon>
        <taxon>Magallana</taxon>
    </lineage>
</organism>
<dbReference type="AlphaFoldDB" id="K1RM93"/>